<reference evidence="2 3" key="1">
    <citation type="submission" date="2019-04" db="EMBL/GenBank/DDBJ databases">
        <authorList>
            <consortium name="NARMS: The National Antimicrobial Resistance Monitoring System"/>
        </authorList>
    </citation>
    <scope>NUCLEOTIDE SEQUENCE [LARGE SCALE GENOMIC DNA]</scope>
    <source>
        <strain evidence="2 3">FSIS11919500</strain>
    </source>
</reference>
<evidence type="ECO:0000313" key="3">
    <source>
        <dbReference type="Proteomes" id="UP000531916"/>
    </source>
</evidence>
<organism evidence="2 3">
    <name type="scientific">Escherichia coli</name>
    <dbReference type="NCBI Taxonomy" id="562"/>
    <lineage>
        <taxon>Bacteria</taxon>
        <taxon>Pseudomonadati</taxon>
        <taxon>Pseudomonadota</taxon>
        <taxon>Gammaproteobacteria</taxon>
        <taxon>Enterobacterales</taxon>
        <taxon>Enterobacteriaceae</taxon>
        <taxon>Escherichia</taxon>
    </lineage>
</organism>
<dbReference type="EMBL" id="AASEPP010000085">
    <property type="protein sequence ID" value="EFC2249302.1"/>
    <property type="molecule type" value="Genomic_DNA"/>
</dbReference>
<sequence length="81" mass="8812">MRSPEHYTSSPAISTRVSTSRPDAITRLSSSESASDTSLAVAPAQQNKSTIVRLRSFVCIADDAPEKRVNMSSPERYPGQE</sequence>
<accession>A0A8S7I9P3</accession>
<feature type="compositionally biased region" description="Low complexity" evidence="1">
    <location>
        <begin position="29"/>
        <end position="38"/>
    </location>
</feature>
<dbReference type="Proteomes" id="UP000531916">
    <property type="component" value="Unassembled WGS sequence"/>
</dbReference>
<feature type="region of interest" description="Disordered" evidence="1">
    <location>
        <begin position="1"/>
        <end position="46"/>
    </location>
</feature>
<evidence type="ECO:0000256" key="1">
    <source>
        <dbReference type="SAM" id="MobiDB-lite"/>
    </source>
</evidence>
<comment type="caution">
    <text evidence="2">The sequence shown here is derived from an EMBL/GenBank/DDBJ whole genome shotgun (WGS) entry which is preliminary data.</text>
</comment>
<name>A0A8S7I9P3_ECOLX</name>
<protein>
    <submittedName>
        <fullName evidence="2">Uncharacterized protein</fullName>
    </submittedName>
</protein>
<feature type="compositionally biased region" description="Polar residues" evidence="1">
    <location>
        <begin position="1"/>
        <end position="21"/>
    </location>
</feature>
<proteinExistence type="predicted"/>
<gene>
    <name evidence="2" type="ORF">E5H86_26755</name>
</gene>
<evidence type="ECO:0000313" key="2">
    <source>
        <dbReference type="EMBL" id="EFC2249302.1"/>
    </source>
</evidence>
<dbReference type="AlphaFoldDB" id="A0A8S7I9P3"/>